<comment type="caution">
    <text evidence="2">The sequence shown here is derived from an EMBL/GenBank/DDBJ whole genome shotgun (WGS) entry which is preliminary data.</text>
</comment>
<dbReference type="EMBL" id="CAGKOT010000004">
    <property type="protein sequence ID" value="CAB5331075.1"/>
    <property type="molecule type" value="Genomic_DNA"/>
</dbReference>
<evidence type="ECO:0000256" key="1">
    <source>
        <dbReference type="SAM" id="MobiDB-lite"/>
    </source>
</evidence>
<dbReference type="VEuPathDB" id="FungiDB:RhiirFUN_025902"/>
<gene>
    <name evidence="2" type="ORF">CHRIB12_LOCUS2918</name>
</gene>
<feature type="compositionally biased region" description="Basic and acidic residues" evidence="1">
    <location>
        <begin position="298"/>
        <end position="314"/>
    </location>
</feature>
<proteinExistence type="predicted"/>
<evidence type="ECO:0000313" key="3">
    <source>
        <dbReference type="Proteomes" id="UP000684084"/>
    </source>
</evidence>
<protein>
    <submittedName>
        <fullName evidence="2">Uncharacterized protein</fullName>
    </submittedName>
</protein>
<feature type="compositionally biased region" description="Acidic residues" evidence="1">
    <location>
        <begin position="121"/>
        <end position="132"/>
    </location>
</feature>
<sequence length="360" mass="41528">MEDTRKIQIAENKFPMLIMGDENRFLKTTYFQYIQYCESLSASFFKGRSTEVQNNILKANFGLTNEDIFSWENRASRYQMTPQSFSFFLHVAMYSASHGFNASKKRKAKKNKKKKHQTVDSDSDPLTNDESDDYMRNTVDDDDQIGDDQDVNINRSIADASGSQSHVDQPFDMDVTPVEPVSNLDVTMPQPQLLQQPDNNLSNLTKSSNKKKKSNKNIIQQVITGHKPGDDGTSQVRDILVYDIPTARGDRKLIGYFEKWVDMRTALDNQFDWEQLHLSWNRHDSPSQRTRSFGNNTNKDRQRTSGSRQTDKSKQNSKNSKKKPQEAKSEKHNKQKKDKSRKTSRSKVLAEILDVLRKLI</sequence>
<feature type="compositionally biased region" description="Acidic residues" evidence="1">
    <location>
        <begin position="140"/>
        <end position="150"/>
    </location>
</feature>
<feature type="compositionally biased region" description="Basic residues" evidence="1">
    <location>
        <begin position="103"/>
        <end position="116"/>
    </location>
</feature>
<accession>A0A915YT20</accession>
<dbReference type="AlphaFoldDB" id="A0A915YT20"/>
<feature type="compositionally biased region" description="Polar residues" evidence="1">
    <location>
        <begin position="287"/>
        <end position="297"/>
    </location>
</feature>
<feature type="compositionally biased region" description="Basic and acidic residues" evidence="1">
    <location>
        <begin position="323"/>
        <end position="332"/>
    </location>
</feature>
<dbReference type="OrthoDB" id="2449353at2759"/>
<name>A0A915YT20_9GLOM</name>
<evidence type="ECO:0000313" key="2">
    <source>
        <dbReference type="EMBL" id="CAB5331075.1"/>
    </source>
</evidence>
<reference evidence="2" key="1">
    <citation type="submission" date="2020-05" db="EMBL/GenBank/DDBJ databases">
        <authorList>
            <person name="Rincon C."/>
            <person name="Sanders R I."/>
            <person name="Robbins C."/>
            <person name="Chaturvedi A."/>
        </authorList>
    </citation>
    <scope>NUCLEOTIDE SEQUENCE</scope>
    <source>
        <strain evidence="2">CHB12</strain>
    </source>
</reference>
<feature type="compositionally biased region" description="Low complexity" evidence="1">
    <location>
        <begin position="189"/>
        <end position="207"/>
    </location>
</feature>
<dbReference type="Proteomes" id="UP000684084">
    <property type="component" value="Unassembled WGS sequence"/>
</dbReference>
<feature type="region of interest" description="Disordered" evidence="1">
    <location>
        <begin position="283"/>
        <end position="347"/>
    </location>
</feature>
<feature type="compositionally biased region" description="Basic residues" evidence="1">
    <location>
        <begin position="333"/>
        <end position="345"/>
    </location>
</feature>
<organism evidence="2 3">
    <name type="scientific">Rhizophagus irregularis</name>
    <dbReference type="NCBI Taxonomy" id="588596"/>
    <lineage>
        <taxon>Eukaryota</taxon>
        <taxon>Fungi</taxon>
        <taxon>Fungi incertae sedis</taxon>
        <taxon>Mucoromycota</taxon>
        <taxon>Glomeromycotina</taxon>
        <taxon>Glomeromycetes</taxon>
        <taxon>Glomerales</taxon>
        <taxon>Glomeraceae</taxon>
        <taxon>Rhizophagus</taxon>
    </lineage>
</organism>
<feature type="region of interest" description="Disordered" evidence="1">
    <location>
        <begin position="102"/>
        <end position="216"/>
    </location>
</feature>